<accession>A0A0E9P839</accession>
<sequence>MMKNNSIGHWLSKKPSSR</sequence>
<protein>
    <submittedName>
        <fullName evidence="1">Uncharacterized protein</fullName>
    </submittedName>
</protein>
<reference evidence="1" key="2">
    <citation type="journal article" date="2015" name="Fish Shellfish Immunol.">
        <title>Early steps in the European eel (Anguilla anguilla)-Vibrio vulnificus interaction in the gills: Role of the RtxA13 toxin.</title>
        <authorList>
            <person name="Callol A."/>
            <person name="Pajuelo D."/>
            <person name="Ebbesson L."/>
            <person name="Teles M."/>
            <person name="MacKenzie S."/>
            <person name="Amaro C."/>
        </authorList>
    </citation>
    <scope>NUCLEOTIDE SEQUENCE</scope>
</reference>
<dbReference type="EMBL" id="GBXM01107883">
    <property type="protein sequence ID" value="JAH00694.1"/>
    <property type="molecule type" value="Transcribed_RNA"/>
</dbReference>
<organism evidence="1">
    <name type="scientific">Anguilla anguilla</name>
    <name type="common">European freshwater eel</name>
    <name type="synonym">Muraena anguilla</name>
    <dbReference type="NCBI Taxonomy" id="7936"/>
    <lineage>
        <taxon>Eukaryota</taxon>
        <taxon>Metazoa</taxon>
        <taxon>Chordata</taxon>
        <taxon>Craniata</taxon>
        <taxon>Vertebrata</taxon>
        <taxon>Euteleostomi</taxon>
        <taxon>Actinopterygii</taxon>
        <taxon>Neopterygii</taxon>
        <taxon>Teleostei</taxon>
        <taxon>Anguilliformes</taxon>
        <taxon>Anguillidae</taxon>
        <taxon>Anguilla</taxon>
    </lineage>
</organism>
<name>A0A0E9P839_ANGAN</name>
<dbReference type="AlphaFoldDB" id="A0A0E9P839"/>
<proteinExistence type="predicted"/>
<reference evidence="1" key="1">
    <citation type="submission" date="2014-11" db="EMBL/GenBank/DDBJ databases">
        <authorList>
            <person name="Amaro Gonzalez C."/>
        </authorList>
    </citation>
    <scope>NUCLEOTIDE SEQUENCE</scope>
</reference>
<evidence type="ECO:0000313" key="1">
    <source>
        <dbReference type="EMBL" id="JAH00694.1"/>
    </source>
</evidence>